<evidence type="ECO:0000313" key="1">
    <source>
        <dbReference type="EMBL" id="MFD0901805.1"/>
    </source>
</evidence>
<dbReference type="SUPFAM" id="SSF53335">
    <property type="entry name" value="S-adenosyl-L-methionine-dependent methyltransferases"/>
    <property type="match status" value="1"/>
</dbReference>
<proteinExistence type="predicted"/>
<dbReference type="Gene3D" id="3.40.50.150">
    <property type="entry name" value="Vaccinia Virus protein VP39"/>
    <property type="match status" value="1"/>
</dbReference>
<evidence type="ECO:0000313" key="2">
    <source>
        <dbReference type="Proteomes" id="UP001596972"/>
    </source>
</evidence>
<keyword evidence="2" id="KW-1185">Reference proteome</keyword>
<dbReference type="RefSeq" id="WP_378299016.1">
    <property type="nucleotide sequence ID" value="NZ_JBHTJA010000026.1"/>
</dbReference>
<comment type="caution">
    <text evidence="1">The sequence shown here is derived from an EMBL/GenBank/DDBJ whole genome shotgun (WGS) entry which is preliminary data.</text>
</comment>
<organism evidence="1 2">
    <name type="scientific">Actinomadura sediminis</name>
    <dbReference type="NCBI Taxonomy" id="1038904"/>
    <lineage>
        <taxon>Bacteria</taxon>
        <taxon>Bacillati</taxon>
        <taxon>Actinomycetota</taxon>
        <taxon>Actinomycetes</taxon>
        <taxon>Streptosporangiales</taxon>
        <taxon>Thermomonosporaceae</taxon>
        <taxon>Actinomadura</taxon>
    </lineage>
</organism>
<protein>
    <recommendedName>
        <fullName evidence="3">Class I SAM-dependent methyltransferase</fullName>
    </recommendedName>
</protein>
<dbReference type="EMBL" id="JBHTJA010000026">
    <property type="protein sequence ID" value="MFD0901805.1"/>
    <property type="molecule type" value="Genomic_DNA"/>
</dbReference>
<sequence>MTGPASSTAETVISRIAETGQRLVRYWERHRDGVLLPGWHAPFQPLGELLPARDAQFAERNPQMVPLLWYPALRRGPEAGPVIDVFDHLPTDHDAASAMIRRQELSRVYSWAIASRTVLDWFADRLSGRGLLEVGAGSGYWAWLLRAHGIDVLATDSVTDRNGYTDRFRYTDIQTATAVDAARRHTDRVLAIIWPPQRDPMATEALRAYEGPGLFYIGDRPGGLCAEPSFFAELAEHWRPASRCPLSLRWLGYHDEATYYVRRTPGHHRPRA</sequence>
<dbReference type="Proteomes" id="UP001596972">
    <property type="component" value="Unassembled WGS sequence"/>
</dbReference>
<gene>
    <name evidence="1" type="ORF">ACFQ11_15505</name>
</gene>
<dbReference type="InterPro" id="IPR029063">
    <property type="entry name" value="SAM-dependent_MTases_sf"/>
</dbReference>
<accession>A0ABW3EQ84</accession>
<dbReference type="PANTHER" id="PTHR39290">
    <property type="entry name" value="C3H1-TYPE DOMAIN-CONTAINING PROTEIN-RELATED"/>
    <property type="match status" value="1"/>
</dbReference>
<evidence type="ECO:0008006" key="3">
    <source>
        <dbReference type="Google" id="ProtNLM"/>
    </source>
</evidence>
<dbReference type="PANTHER" id="PTHR39290:SF6">
    <property type="entry name" value="S-ADENOSYL-L-METHIONINE-DEPENDENT METHYLTRANSFERASES SUPERFAMILY PROTEIN"/>
    <property type="match status" value="1"/>
</dbReference>
<reference evidence="2" key="1">
    <citation type="journal article" date="2019" name="Int. J. Syst. Evol. Microbiol.">
        <title>The Global Catalogue of Microorganisms (GCM) 10K type strain sequencing project: providing services to taxonomists for standard genome sequencing and annotation.</title>
        <authorList>
            <consortium name="The Broad Institute Genomics Platform"/>
            <consortium name="The Broad Institute Genome Sequencing Center for Infectious Disease"/>
            <person name="Wu L."/>
            <person name="Ma J."/>
        </authorList>
    </citation>
    <scope>NUCLEOTIDE SEQUENCE [LARGE SCALE GENOMIC DNA]</scope>
    <source>
        <strain evidence="2">JCM 31202</strain>
    </source>
</reference>
<name>A0ABW3EQ84_9ACTN</name>